<protein>
    <submittedName>
        <fullName evidence="1">Uncharacterized protein</fullName>
    </submittedName>
</protein>
<gene>
    <name evidence="1" type="ORF">CCMSSC00406_0007193</name>
</gene>
<dbReference type="EMBL" id="WQMT02000006">
    <property type="protein sequence ID" value="KAG9221554.1"/>
    <property type="molecule type" value="Genomic_DNA"/>
</dbReference>
<accession>A0ACB7IV16</accession>
<proteinExistence type="predicted"/>
<reference evidence="1 2" key="1">
    <citation type="journal article" date="2021" name="Appl. Environ. Microbiol.">
        <title>Genetic linkage and physical mapping for an oyster mushroom Pleurotus cornucopiae and QTL analysis for the trait cap color.</title>
        <authorList>
            <person name="Zhang Y."/>
            <person name="Gao W."/>
            <person name="Sonnenberg A."/>
            <person name="Chen Q."/>
            <person name="Zhang J."/>
            <person name="Huang C."/>
        </authorList>
    </citation>
    <scope>NUCLEOTIDE SEQUENCE [LARGE SCALE GENOMIC DNA]</scope>
    <source>
        <strain evidence="1">CCMSSC00406</strain>
    </source>
</reference>
<comment type="caution">
    <text evidence="1">The sequence shown here is derived from an EMBL/GenBank/DDBJ whole genome shotgun (WGS) entry which is preliminary data.</text>
</comment>
<sequence>MSTIPPRRVFGTGDINTAEHTDEVESSRPGVRRFLGRLSFGGSLRRPSFSFGRHDGEDGEESSDRPPVPTVMQSSGEAYATPLPVLSMIVLSITMLGEFLSANVSTPFLLFMVKGFGEYNDDSEVAFWTGIIVSGFFLTQFLTSLLWATVAERHGRRTVLVVSLFGSAVTCAIFGTSTSIQQALCIRLLQGVFAGAVGVARGSVAFVTDPSNEGRAYAILGFCWGFGGVAGAIIGGAFERPVVKWPSVFQDVEIFVTYPYLLPCLLAATITFIGMSIPNRKVYDIQLPEGSVLACFLGRDGGSRQGAIRLLPEKADDRPHIQEEQTPPHSPPLDDSSNRSFVSSFRRRLSSTFSGYLPNRGQHHESPSFSLPEGSLPQSVPLSTTSTTSRADQPKNSFLKTSRANGSAYGYSGSYRSRLGSNVTFAARRGSMATSLRRRGSQTTGSRAMSSNEGSDLNFAQRILMANENAVTNIADLWVAAAMNVDNEDPFESDEEEGVVDGDEDENEGEAPQPRSQSVATVRGRMTSPPLSPTSPGPRQSTHSSSRQRTSRRPSSSNQLLDANHMTRRLSSSVPSIFAHTGVKSPPAVLDAQQLLLRTELESPYGGGDALPPITEGRQLSESSYVGDLEALQEKPPSLASQLPIMIIAQYGLLALHSTTHDQVFMSYLVSDYEAGGLNLNAGHFAQLIALMCLAQIAYQFYLYPNMGPPRGRFSHLTMFRIGSLLFIPSYLTVVLYRPFASASDDGNFIVMAGLALSTAVRYCAITFSYTAISILLNYMTPPSAVGYANGIAQSIVSLASYGVLAFKTTYRAIPLDSSSVRGHPMPSKTPTEVKRKPTASASVLKARKKRKLSHTRATTYSTPDSLPWRTASRPLESGFDGDDGILGLEEVEGVEVVYEETADGGRVARFNVFNEPEEIDEAGIEEDATSRSDAKPPTEVPTPEPVSEEQPDIPEEIVELPEWSNVELHPSLLRFLHARHFVSPTPIQAAAIPFAISGRDVIGVAETGSGKTLAYGLPILHSIITEKLNARKLDASSRRTLRALVLAPTRELALQVSSHLSACTNPPCDESGKADGPSKVSKSPPLVSIAAIVGGMSAQKQRRILDRGLDILVATPGRLWDIIQEDESLAQEIKAIKFLVLDEADRMIEHGHFAELDNILRLTLRETREDQIDAQFNDDPEAAPENEDNQHDEARTDGMQTFVFSATLSKDLQRNLKKRQKHFKNTSRRKKQEPASTLDDLLMRLDFRDSNPEVIDLSPEGGVVSTLRESKIECLASDKDVYLYYFLLRYPGRSLVFLSSIDGIRRLMPLLETLEIKALALHSQMEQRARLKNLDRFKTTPNAVLLATDIAARGLDIPAVDHVIHFQIPRTADTYVHRNGRTARAKMEGVSLLLCAPEERKVVRALLGSLNRDESSIPELTLELTILDKLKARVQLAKKIESAHHKATKENHDRKWLKETADAMEIELDEDMFDSDAEDQRTQNSKRARKVQHAKISGLKSELKRMLAQPLLATGVSARYITSGSRPIVDDLLAGESNAALVGLRNIAAGRDIDTAVARKASRKGAKGDSKRKEAEYEEWAGVSVD</sequence>
<evidence type="ECO:0000313" key="2">
    <source>
        <dbReference type="Proteomes" id="UP000824881"/>
    </source>
</evidence>
<keyword evidence="2" id="KW-1185">Reference proteome</keyword>
<evidence type="ECO:0000313" key="1">
    <source>
        <dbReference type="EMBL" id="KAG9221554.1"/>
    </source>
</evidence>
<name>A0ACB7IV16_PLECO</name>
<organism evidence="1 2">
    <name type="scientific">Pleurotus cornucopiae</name>
    <name type="common">Cornucopia mushroom</name>
    <dbReference type="NCBI Taxonomy" id="5321"/>
    <lineage>
        <taxon>Eukaryota</taxon>
        <taxon>Fungi</taxon>
        <taxon>Dikarya</taxon>
        <taxon>Basidiomycota</taxon>
        <taxon>Agaricomycotina</taxon>
        <taxon>Agaricomycetes</taxon>
        <taxon>Agaricomycetidae</taxon>
        <taxon>Agaricales</taxon>
        <taxon>Pleurotineae</taxon>
        <taxon>Pleurotaceae</taxon>
        <taxon>Pleurotus</taxon>
    </lineage>
</organism>
<dbReference type="Proteomes" id="UP000824881">
    <property type="component" value="Unassembled WGS sequence"/>
</dbReference>